<evidence type="ECO:0000313" key="3">
    <source>
        <dbReference type="Proteomes" id="UP001281410"/>
    </source>
</evidence>
<dbReference type="InterPro" id="IPR036047">
    <property type="entry name" value="F-box-like_dom_sf"/>
</dbReference>
<dbReference type="InterPro" id="IPR005174">
    <property type="entry name" value="KIB1-4_b-propeller"/>
</dbReference>
<dbReference type="AlphaFoldDB" id="A0AAE0EKT9"/>
<dbReference type="Pfam" id="PF03478">
    <property type="entry name" value="Beta-prop_KIB1-4"/>
    <property type="match status" value="1"/>
</dbReference>
<name>A0AAE0EKT9_9ROSI</name>
<evidence type="ECO:0000259" key="1">
    <source>
        <dbReference type="SMART" id="SM00256"/>
    </source>
</evidence>
<dbReference type="Proteomes" id="UP001281410">
    <property type="component" value="Unassembled WGS sequence"/>
</dbReference>
<gene>
    <name evidence="2" type="ORF">Dsin_003610</name>
</gene>
<dbReference type="PANTHER" id="PTHR44259">
    <property type="entry name" value="OS07G0183000 PROTEIN-RELATED"/>
    <property type="match status" value="1"/>
</dbReference>
<dbReference type="InterPro" id="IPR050942">
    <property type="entry name" value="F-box_BR-signaling"/>
</dbReference>
<keyword evidence="3" id="KW-1185">Reference proteome</keyword>
<dbReference type="SMART" id="SM00256">
    <property type="entry name" value="FBOX"/>
    <property type="match status" value="1"/>
</dbReference>
<sequence length="360" mass="42494">MSKWAELDDDVLVEIARRITWSEDFIAFRCVCSSWQSAAVKENFRFQSIQTPWLMLPPRSCTIPDDGFCDFIPLSKGQIFRTMLPEIRSDRRHFWSKGWLITINHEGIRLFNPFTRSEITFTSFRNFDLSDYFYKCFLSSNPMMTSYYTIMIIYDSFGKLAYAKPGDKTWTRIVGISYADVTYYKGKYYAIDANYIITAIDVTSDNPSMIQVTQIQQLSTFRWDYERLYILESAGALVVVVRKLENIDSQFRVFDIDVSNGTWTEVKDLGNKALFLGQYSSLSVEISHVSHCKANCLYFIQDRAERTWYSYMRRVDEEMKTFKYVKIYNMQEGSIEKYYEWNASNLDNSLMWMEQSFQID</sequence>
<dbReference type="SUPFAM" id="SSF81383">
    <property type="entry name" value="F-box domain"/>
    <property type="match status" value="1"/>
</dbReference>
<feature type="domain" description="F-box" evidence="1">
    <location>
        <begin position="7"/>
        <end position="48"/>
    </location>
</feature>
<dbReference type="PANTHER" id="PTHR44259:SF108">
    <property type="entry name" value="F-BOX PROTEIN SKIP23-LIKE"/>
    <property type="match status" value="1"/>
</dbReference>
<comment type="caution">
    <text evidence="2">The sequence shown here is derived from an EMBL/GenBank/DDBJ whole genome shotgun (WGS) entry which is preliminary data.</text>
</comment>
<dbReference type="InterPro" id="IPR001810">
    <property type="entry name" value="F-box_dom"/>
</dbReference>
<protein>
    <recommendedName>
        <fullName evidence="1">F-box domain-containing protein</fullName>
    </recommendedName>
</protein>
<proteinExistence type="predicted"/>
<organism evidence="2 3">
    <name type="scientific">Dipteronia sinensis</name>
    <dbReference type="NCBI Taxonomy" id="43782"/>
    <lineage>
        <taxon>Eukaryota</taxon>
        <taxon>Viridiplantae</taxon>
        <taxon>Streptophyta</taxon>
        <taxon>Embryophyta</taxon>
        <taxon>Tracheophyta</taxon>
        <taxon>Spermatophyta</taxon>
        <taxon>Magnoliopsida</taxon>
        <taxon>eudicotyledons</taxon>
        <taxon>Gunneridae</taxon>
        <taxon>Pentapetalae</taxon>
        <taxon>rosids</taxon>
        <taxon>malvids</taxon>
        <taxon>Sapindales</taxon>
        <taxon>Sapindaceae</taxon>
        <taxon>Hippocastanoideae</taxon>
        <taxon>Acereae</taxon>
        <taxon>Dipteronia</taxon>
    </lineage>
</organism>
<accession>A0AAE0EKT9</accession>
<reference evidence="2" key="1">
    <citation type="journal article" date="2023" name="Plant J.">
        <title>Genome sequences and population genomics provide insights into the demographic history, inbreeding, and mutation load of two 'living fossil' tree species of Dipteronia.</title>
        <authorList>
            <person name="Feng Y."/>
            <person name="Comes H.P."/>
            <person name="Chen J."/>
            <person name="Zhu S."/>
            <person name="Lu R."/>
            <person name="Zhang X."/>
            <person name="Li P."/>
            <person name="Qiu J."/>
            <person name="Olsen K.M."/>
            <person name="Qiu Y."/>
        </authorList>
    </citation>
    <scope>NUCLEOTIDE SEQUENCE</scope>
    <source>
        <strain evidence="2">NBL</strain>
    </source>
</reference>
<evidence type="ECO:0000313" key="2">
    <source>
        <dbReference type="EMBL" id="KAK3231729.1"/>
    </source>
</evidence>
<dbReference type="EMBL" id="JANJYJ010000001">
    <property type="protein sequence ID" value="KAK3231729.1"/>
    <property type="molecule type" value="Genomic_DNA"/>
</dbReference>